<keyword evidence="1" id="KW-0732">Signal</keyword>
<dbReference type="EMBL" id="HF935997">
    <property type="protein sequence ID" value="CCX33033.1"/>
    <property type="molecule type" value="Genomic_DNA"/>
</dbReference>
<gene>
    <name evidence="2" type="ORF">PCON_14062</name>
</gene>
<feature type="chain" id="PRO_5004652454" evidence="1">
    <location>
        <begin position="21"/>
        <end position="320"/>
    </location>
</feature>
<protein>
    <submittedName>
        <fullName evidence="2">Uncharacterized protein</fullName>
    </submittedName>
</protein>
<name>U4LM68_PYROM</name>
<reference evidence="2 3" key="1">
    <citation type="journal article" date="2013" name="PLoS Genet.">
        <title>The genome and development-dependent transcriptomes of Pyronema confluens: a window into fungal evolution.</title>
        <authorList>
            <person name="Traeger S."/>
            <person name="Altegoer F."/>
            <person name="Freitag M."/>
            <person name="Gabaldon T."/>
            <person name="Kempken F."/>
            <person name="Kumar A."/>
            <person name="Marcet-Houben M."/>
            <person name="Poggeler S."/>
            <person name="Stajich J.E."/>
            <person name="Nowrousian M."/>
        </authorList>
    </citation>
    <scope>NUCLEOTIDE SEQUENCE [LARGE SCALE GENOMIC DNA]</scope>
    <source>
        <strain evidence="3">CBS 100304</strain>
        <tissue evidence="2">Vegetative mycelium</tissue>
    </source>
</reference>
<dbReference type="OrthoDB" id="10386794at2759"/>
<evidence type="ECO:0000313" key="3">
    <source>
        <dbReference type="Proteomes" id="UP000018144"/>
    </source>
</evidence>
<sequence>MLRLNYFCLIALAISAQVTAMPCDDNEEPVLNPGAIFDKPPNPELAIHYPGESHDTNEEHDHTHPDVVYENLNPIDSEISGPSPGENPADYWEHDHINPGAIFFKPPNPELAIHYPGENNDKGEIIWERSLSNQDPGIEATIPTGSEDDDTMYLNGAAMYDEPLHPADKHLQEHPNDHSNVVSKGNPGFEFNEDILMKRVDAGNQGISKRGYNEYLYFYTHFKCWKNFHAPFKSVHMIAYYLQSKGKRWCCSGAKGECIVHARYQGTYAFWCSASQLPRCITCDKMGELLFRMANQCYKEGNLAGKATLGGIGDLTVVRV</sequence>
<dbReference type="Proteomes" id="UP000018144">
    <property type="component" value="Unassembled WGS sequence"/>
</dbReference>
<feature type="signal peptide" evidence="1">
    <location>
        <begin position="1"/>
        <end position="20"/>
    </location>
</feature>
<proteinExistence type="predicted"/>
<evidence type="ECO:0000313" key="2">
    <source>
        <dbReference type="EMBL" id="CCX33033.1"/>
    </source>
</evidence>
<evidence type="ECO:0000256" key="1">
    <source>
        <dbReference type="SAM" id="SignalP"/>
    </source>
</evidence>
<keyword evidence="3" id="KW-1185">Reference proteome</keyword>
<organism evidence="2 3">
    <name type="scientific">Pyronema omphalodes (strain CBS 100304)</name>
    <name type="common">Pyronema confluens</name>
    <dbReference type="NCBI Taxonomy" id="1076935"/>
    <lineage>
        <taxon>Eukaryota</taxon>
        <taxon>Fungi</taxon>
        <taxon>Dikarya</taxon>
        <taxon>Ascomycota</taxon>
        <taxon>Pezizomycotina</taxon>
        <taxon>Pezizomycetes</taxon>
        <taxon>Pezizales</taxon>
        <taxon>Pyronemataceae</taxon>
        <taxon>Pyronema</taxon>
    </lineage>
</organism>
<dbReference type="AlphaFoldDB" id="U4LM68"/>
<accession>U4LM68</accession>